<dbReference type="EMBL" id="JACIEW010000014">
    <property type="protein sequence ID" value="MBB4053977.1"/>
    <property type="molecule type" value="Genomic_DNA"/>
</dbReference>
<proteinExistence type="predicted"/>
<dbReference type="InterPro" id="IPR008927">
    <property type="entry name" value="6-PGluconate_DH-like_C_sf"/>
</dbReference>
<organism evidence="4 5">
    <name type="scientific">Devosia subaequoris</name>
    <dbReference type="NCBI Taxonomy" id="395930"/>
    <lineage>
        <taxon>Bacteria</taxon>
        <taxon>Pseudomonadati</taxon>
        <taxon>Pseudomonadota</taxon>
        <taxon>Alphaproteobacteria</taxon>
        <taxon>Hyphomicrobiales</taxon>
        <taxon>Devosiaceae</taxon>
        <taxon>Devosia</taxon>
    </lineage>
</organism>
<dbReference type="Proteomes" id="UP000547011">
    <property type="component" value="Unassembled WGS sequence"/>
</dbReference>
<dbReference type="GO" id="GO:0008691">
    <property type="term" value="F:3-hydroxybutyryl-CoA dehydrogenase activity"/>
    <property type="evidence" value="ECO:0007669"/>
    <property type="project" value="UniProtKB-EC"/>
</dbReference>
<feature type="domain" description="3-hydroxyacyl-CoA dehydrogenase C-terminal" evidence="2">
    <location>
        <begin position="191"/>
        <end position="288"/>
    </location>
</feature>
<dbReference type="Gene3D" id="1.10.1040.10">
    <property type="entry name" value="N-(1-d-carboxylethyl)-l-norvaline Dehydrogenase, domain 2"/>
    <property type="match status" value="2"/>
</dbReference>
<dbReference type="PANTHER" id="PTHR48075:SF5">
    <property type="entry name" value="3-HYDROXYBUTYRYL-COA DEHYDROGENASE"/>
    <property type="match status" value="1"/>
</dbReference>
<dbReference type="Pfam" id="PF02737">
    <property type="entry name" value="3HCDH_N"/>
    <property type="match status" value="1"/>
</dbReference>
<name>A0A7W6IRK6_9HYPH</name>
<dbReference type="FunFam" id="3.40.50.720:FF:000009">
    <property type="entry name" value="Fatty oxidation complex, alpha subunit"/>
    <property type="match status" value="1"/>
</dbReference>
<dbReference type="RefSeq" id="WP_253560421.1">
    <property type="nucleotide sequence ID" value="NZ_JACIEW010000014.1"/>
</dbReference>
<gene>
    <name evidence="4" type="ORF">GGR20_003649</name>
</gene>
<dbReference type="SUPFAM" id="SSF51735">
    <property type="entry name" value="NAD(P)-binding Rossmann-fold domains"/>
    <property type="match status" value="1"/>
</dbReference>
<dbReference type="InterPro" id="IPR006176">
    <property type="entry name" value="3-OHacyl-CoA_DH_NAD-bd"/>
</dbReference>
<protein>
    <submittedName>
        <fullName evidence="4">3-hydroxybutyryl-CoA dehydrogenase</fullName>
        <ecNumber evidence="4">1.1.1.157</ecNumber>
    </submittedName>
</protein>
<dbReference type="InterPro" id="IPR006108">
    <property type="entry name" value="3HC_DH_C"/>
</dbReference>
<dbReference type="AlphaFoldDB" id="A0A7W6IRK6"/>
<feature type="domain" description="3-hydroxyacyl-CoA dehydrogenase NAD binding" evidence="3">
    <location>
        <begin position="11"/>
        <end position="189"/>
    </location>
</feature>
<evidence type="ECO:0000256" key="1">
    <source>
        <dbReference type="ARBA" id="ARBA00023002"/>
    </source>
</evidence>
<dbReference type="InterPro" id="IPR036291">
    <property type="entry name" value="NAD(P)-bd_dom_sf"/>
</dbReference>
<feature type="domain" description="3-hydroxyacyl-CoA dehydrogenase C-terminal" evidence="2">
    <location>
        <begin position="409"/>
        <end position="492"/>
    </location>
</feature>
<dbReference type="EC" id="1.1.1.157" evidence="4"/>
<keyword evidence="5" id="KW-1185">Reference proteome</keyword>
<dbReference type="SUPFAM" id="SSF48179">
    <property type="entry name" value="6-phosphogluconate dehydrogenase C-terminal domain-like"/>
    <property type="match status" value="2"/>
</dbReference>
<evidence type="ECO:0000313" key="5">
    <source>
        <dbReference type="Proteomes" id="UP000547011"/>
    </source>
</evidence>
<dbReference type="NCBIfam" id="NF006124">
    <property type="entry name" value="PRK08268.1"/>
    <property type="match status" value="1"/>
</dbReference>
<keyword evidence="1 4" id="KW-0560">Oxidoreductase</keyword>
<dbReference type="Pfam" id="PF00725">
    <property type="entry name" value="3HCDH"/>
    <property type="match status" value="2"/>
</dbReference>
<evidence type="ECO:0000313" key="4">
    <source>
        <dbReference type="EMBL" id="MBB4053977.1"/>
    </source>
</evidence>
<dbReference type="PANTHER" id="PTHR48075">
    <property type="entry name" value="3-HYDROXYACYL-COA DEHYDROGENASE FAMILY PROTEIN"/>
    <property type="match status" value="1"/>
</dbReference>
<evidence type="ECO:0000259" key="3">
    <source>
        <dbReference type="Pfam" id="PF02737"/>
    </source>
</evidence>
<reference evidence="4 5" key="1">
    <citation type="submission" date="2020-08" db="EMBL/GenBank/DDBJ databases">
        <title>Genomic Encyclopedia of Type Strains, Phase IV (KMG-IV): sequencing the most valuable type-strain genomes for metagenomic binning, comparative biology and taxonomic classification.</title>
        <authorList>
            <person name="Goeker M."/>
        </authorList>
    </citation>
    <scope>NUCLEOTIDE SEQUENCE [LARGE SCALE GENOMIC DNA]</scope>
    <source>
        <strain evidence="4 5">DSM 23447</strain>
    </source>
</reference>
<dbReference type="InterPro" id="IPR013328">
    <property type="entry name" value="6PGD_dom2"/>
</dbReference>
<dbReference type="GO" id="GO:0006631">
    <property type="term" value="P:fatty acid metabolic process"/>
    <property type="evidence" value="ECO:0007669"/>
    <property type="project" value="InterPro"/>
</dbReference>
<dbReference type="Gene3D" id="3.40.50.720">
    <property type="entry name" value="NAD(P)-binding Rossmann-like Domain"/>
    <property type="match status" value="1"/>
</dbReference>
<comment type="caution">
    <text evidence="4">The sequence shown here is derived from an EMBL/GenBank/DDBJ whole genome shotgun (WGS) entry which is preliminary data.</text>
</comment>
<dbReference type="GO" id="GO:0070403">
    <property type="term" value="F:NAD+ binding"/>
    <property type="evidence" value="ECO:0007669"/>
    <property type="project" value="InterPro"/>
</dbReference>
<evidence type="ECO:0000259" key="2">
    <source>
        <dbReference type="Pfam" id="PF00725"/>
    </source>
</evidence>
<sequence>MTDSTHNDLVIGIVGAGAMGSGIAQVAAASGRTVLVYDQRPGAASNARAGIITRMEKRVAEGKATQDAFDMLVANLQVVESLAALAGCGLIVEAIIEDLAAKRALFAELAAIVANDAVLASNTSSIPIGAIASGLPNPSRIAGLHFFNPVPVMKLVEVIRTPDTADEVVEGLTLLAREMGRVPVEVRDTPGFLVNFGGRAYTTEGLAIVHENVATTAQIDAVMRDCCGFRMGPFELMDLTGVDINYPVTAFVHQSHFSDPRLRSTPLHRYLFDVGQLGRKTGRGFFDYREGANRPSADATSSAPPARAVSLLEASEALVALAGELELTVLPADDGICPILCAPIGEDCAALSARTGADHSRLVALDLAVNTARRITVMTAPEADPAARDSVVALLSQSRAVTAIADSPGFIAQRICAMIANLGCEMAQTGLAKPQDIDTAMRLGLNYPSGPLEMTDAMGADQLYTIMTQIQRLTGDDRYRPSQWLRRRAQLGLSAMAS</sequence>
<accession>A0A7W6IRK6</accession>